<dbReference type="PANTHER" id="PTHR10039">
    <property type="entry name" value="AMELOGENIN"/>
    <property type="match status" value="1"/>
</dbReference>
<dbReference type="EMBL" id="JAULSW010000005">
    <property type="protein sequence ID" value="KAK3380790.1"/>
    <property type="molecule type" value="Genomic_DNA"/>
</dbReference>
<gene>
    <name evidence="1" type="ORF">B0H63DRAFT_560644</name>
</gene>
<name>A0AAE0NG13_9PEZI</name>
<proteinExistence type="predicted"/>
<evidence type="ECO:0008006" key="3">
    <source>
        <dbReference type="Google" id="ProtNLM"/>
    </source>
</evidence>
<reference evidence="1" key="1">
    <citation type="journal article" date="2023" name="Mol. Phylogenet. Evol.">
        <title>Genome-scale phylogeny and comparative genomics of the fungal order Sordariales.</title>
        <authorList>
            <person name="Hensen N."/>
            <person name="Bonometti L."/>
            <person name="Westerberg I."/>
            <person name="Brannstrom I.O."/>
            <person name="Guillou S."/>
            <person name="Cros-Aarteil S."/>
            <person name="Calhoun S."/>
            <person name="Haridas S."/>
            <person name="Kuo A."/>
            <person name="Mondo S."/>
            <person name="Pangilinan J."/>
            <person name="Riley R."/>
            <person name="LaButti K."/>
            <person name="Andreopoulos B."/>
            <person name="Lipzen A."/>
            <person name="Chen C."/>
            <person name="Yan M."/>
            <person name="Daum C."/>
            <person name="Ng V."/>
            <person name="Clum A."/>
            <person name="Steindorff A."/>
            <person name="Ohm R.A."/>
            <person name="Martin F."/>
            <person name="Silar P."/>
            <person name="Natvig D.O."/>
            <person name="Lalanne C."/>
            <person name="Gautier V."/>
            <person name="Ament-Velasquez S.L."/>
            <person name="Kruys A."/>
            <person name="Hutchinson M.I."/>
            <person name="Powell A.J."/>
            <person name="Barry K."/>
            <person name="Miller A.N."/>
            <person name="Grigoriev I.V."/>
            <person name="Debuchy R."/>
            <person name="Gladieux P."/>
            <person name="Hiltunen Thoren M."/>
            <person name="Johannesson H."/>
        </authorList>
    </citation>
    <scope>NUCLEOTIDE SEQUENCE</scope>
    <source>
        <strain evidence="1">CBS 232.78</strain>
    </source>
</reference>
<evidence type="ECO:0000313" key="1">
    <source>
        <dbReference type="EMBL" id="KAK3380790.1"/>
    </source>
</evidence>
<sequence length="121" mass="13775">MAVALWIWAGDKRAVQASFFFRGSGLPLQKTEKGVSRTHTDAFDTRLPLAMLQKIRDNREVLQFKFCLFIDGPDEYEGEAETIVEALQILSTSPNIKLCVSSRPWLPFVKAFNREQRTLVA</sequence>
<protein>
    <recommendedName>
        <fullName evidence="3">NACHT domain-containing protein</fullName>
    </recommendedName>
</protein>
<reference evidence="1" key="2">
    <citation type="submission" date="2023-06" db="EMBL/GenBank/DDBJ databases">
        <authorList>
            <consortium name="Lawrence Berkeley National Laboratory"/>
            <person name="Haridas S."/>
            <person name="Hensen N."/>
            <person name="Bonometti L."/>
            <person name="Westerberg I."/>
            <person name="Brannstrom I.O."/>
            <person name="Guillou S."/>
            <person name="Cros-Aarteil S."/>
            <person name="Calhoun S."/>
            <person name="Kuo A."/>
            <person name="Mondo S."/>
            <person name="Pangilinan J."/>
            <person name="Riley R."/>
            <person name="LaButti K."/>
            <person name="Andreopoulos B."/>
            <person name="Lipzen A."/>
            <person name="Chen C."/>
            <person name="Yanf M."/>
            <person name="Daum C."/>
            <person name="Ng V."/>
            <person name="Clum A."/>
            <person name="Steindorff A."/>
            <person name="Ohm R."/>
            <person name="Martin F."/>
            <person name="Silar P."/>
            <person name="Natvig D."/>
            <person name="Lalanne C."/>
            <person name="Gautier V."/>
            <person name="Ament-velasquez S.L."/>
            <person name="Kruys A."/>
            <person name="Hutchinson M.I."/>
            <person name="Powell A.J."/>
            <person name="Barry K."/>
            <person name="Miller A.N."/>
            <person name="Grigoriev I.V."/>
            <person name="Debuchy R."/>
            <person name="Gladieux P."/>
            <person name="Thoren M.H."/>
            <person name="Johannesson H."/>
        </authorList>
    </citation>
    <scope>NUCLEOTIDE SEQUENCE</scope>
    <source>
        <strain evidence="1">CBS 232.78</strain>
    </source>
</reference>
<dbReference type="AlphaFoldDB" id="A0AAE0NG13"/>
<dbReference type="Proteomes" id="UP001285441">
    <property type="component" value="Unassembled WGS sequence"/>
</dbReference>
<dbReference type="PANTHER" id="PTHR10039:SF5">
    <property type="entry name" value="NACHT DOMAIN-CONTAINING PROTEIN"/>
    <property type="match status" value="1"/>
</dbReference>
<organism evidence="1 2">
    <name type="scientific">Podospora didyma</name>
    <dbReference type="NCBI Taxonomy" id="330526"/>
    <lineage>
        <taxon>Eukaryota</taxon>
        <taxon>Fungi</taxon>
        <taxon>Dikarya</taxon>
        <taxon>Ascomycota</taxon>
        <taxon>Pezizomycotina</taxon>
        <taxon>Sordariomycetes</taxon>
        <taxon>Sordariomycetidae</taxon>
        <taxon>Sordariales</taxon>
        <taxon>Podosporaceae</taxon>
        <taxon>Podospora</taxon>
    </lineage>
</organism>
<evidence type="ECO:0000313" key="2">
    <source>
        <dbReference type="Proteomes" id="UP001285441"/>
    </source>
</evidence>
<keyword evidence="2" id="KW-1185">Reference proteome</keyword>
<accession>A0AAE0NG13</accession>
<comment type="caution">
    <text evidence="1">The sequence shown here is derived from an EMBL/GenBank/DDBJ whole genome shotgun (WGS) entry which is preliminary data.</text>
</comment>